<comment type="similarity">
    <text evidence="1">Belongs to the glycosyl hydrolase 3 family.</text>
</comment>
<proteinExistence type="inferred from homology"/>
<dbReference type="PANTHER" id="PTHR42715">
    <property type="entry name" value="BETA-GLUCOSIDASE"/>
    <property type="match status" value="1"/>
</dbReference>
<reference evidence="6" key="1">
    <citation type="submission" date="2017-04" db="EMBL/GenBank/DDBJ databases">
        <authorList>
            <person name="Varghese N."/>
            <person name="Submissions S."/>
        </authorList>
    </citation>
    <scope>NUCLEOTIDE SEQUENCE [LARGE SCALE GENOMIC DNA]</scope>
    <source>
        <strain evidence="6">B4P</strain>
    </source>
</reference>
<dbReference type="PRINTS" id="PR00133">
    <property type="entry name" value="GLHYDRLASE3"/>
</dbReference>
<dbReference type="Proteomes" id="UP000192903">
    <property type="component" value="Unassembled WGS sequence"/>
</dbReference>
<dbReference type="AlphaFoldDB" id="A0A1X7DJ27"/>
<dbReference type="STRING" id="464029.SAMN02982989_5437"/>
<dbReference type="SUPFAM" id="SSF51445">
    <property type="entry name" value="(Trans)glycosidases"/>
    <property type="match status" value="1"/>
</dbReference>
<feature type="chain" id="PRO_5012778588" evidence="3">
    <location>
        <begin position="23"/>
        <end position="289"/>
    </location>
</feature>
<accession>A0A1X7DJ27</accession>
<evidence type="ECO:0000313" key="6">
    <source>
        <dbReference type="Proteomes" id="UP000192903"/>
    </source>
</evidence>
<organism evidence="5 6">
    <name type="scientific">Xaviernesmea oryzae</name>
    <dbReference type="NCBI Taxonomy" id="464029"/>
    <lineage>
        <taxon>Bacteria</taxon>
        <taxon>Pseudomonadati</taxon>
        <taxon>Pseudomonadota</taxon>
        <taxon>Alphaproteobacteria</taxon>
        <taxon>Hyphomicrobiales</taxon>
        <taxon>Rhizobiaceae</taxon>
        <taxon>Rhizobium/Agrobacterium group</taxon>
        <taxon>Xaviernesmea</taxon>
    </lineage>
</organism>
<evidence type="ECO:0000256" key="3">
    <source>
        <dbReference type="SAM" id="SignalP"/>
    </source>
</evidence>
<name>A0A1X7DJ27_9HYPH</name>
<dbReference type="InterPro" id="IPR036962">
    <property type="entry name" value="Glyco_hydro_3_N_sf"/>
</dbReference>
<gene>
    <name evidence="5" type="ORF">SAMN02982989_5437</name>
</gene>
<dbReference type="Gene3D" id="3.20.20.300">
    <property type="entry name" value="Glycoside hydrolase, family 3, N-terminal domain"/>
    <property type="match status" value="1"/>
</dbReference>
<dbReference type="InterPro" id="IPR050288">
    <property type="entry name" value="Cellulose_deg_GH3"/>
</dbReference>
<protein>
    <submittedName>
        <fullName evidence="5">Glycosyl hydrolase family 3 N terminal domain-containing protein</fullName>
    </submittedName>
</protein>
<dbReference type="GO" id="GO:0004553">
    <property type="term" value="F:hydrolase activity, hydrolyzing O-glycosyl compounds"/>
    <property type="evidence" value="ECO:0007669"/>
    <property type="project" value="InterPro"/>
</dbReference>
<keyword evidence="2 5" id="KW-0378">Hydrolase</keyword>
<evidence type="ECO:0000259" key="4">
    <source>
        <dbReference type="Pfam" id="PF00933"/>
    </source>
</evidence>
<dbReference type="InterPro" id="IPR017853">
    <property type="entry name" value="GH"/>
</dbReference>
<dbReference type="RefSeq" id="WP_200814043.1">
    <property type="nucleotide sequence ID" value="NZ_FXAF01000003.1"/>
</dbReference>
<evidence type="ECO:0000256" key="2">
    <source>
        <dbReference type="ARBA" id="ARBA00022801"/>
    </source>
</evidence>
<keyword evidence="6" id="KW-1185">Reference proteome</keyword>
<dbReference type="GO" id="GO:0005975">
    <property type="term" value="P:carbohydrate metabolic process"/>
    <property type="evidence" value="ECO:0007669"/>
    <property type="project" value="InterPro"/>
</dbReference>
<dbReference type="Pfam" id="PF00933">
    <property type="entry name" value="Glyco_hydro_3"/>
    <property type="match status" value="1"/>
</dbReference>
<feature type="domain" description="Glycoside hydrolase family 3 N-terminal" evidence="4">
    <location>
        <begin position="81"/>
        <end position="275"/>
    </location>
</feature>
<dbReference type="PANTHER" id="PTHR42715:SF10">
    <property type="entry name" value="BETA-GLUCOSIDASE"/>
    <property type="match status" value="1"/>
</dbReference>
<dbReference type="InterPro" id="IPR001764">
    <property type="entry name" value="Glyco_hydro_3_N"/>
</dbReference>
<dbReference type="EMBL" id="FXAF01000003">
    <property type="protein sequence ID" value="SMF15827.1"/>
    <property type="molecule type" value="Genomic_DNA"/>
</dbReference>
<feature type="signal peptide" evidence="3">
    <location>
        <begin position="1"/>
        <end position="22"/>
    </location>
</feature>
<keyword evidence="3" id="KW-0732">Signal</keyword>
<sequence>MREVLAGMIALPLILGSIQAFSQESEADVRARETEQQMTDDERFSLLISILGNVAGGSIAPDPRVAHLENPSAGWTPGIPRLGIPDLQSSDASMGVTNPGYRPDDKGATAFPASIVVGSTFNPDLAREGGVAIAREARIRGFNIMLAGGMNLTREVRNGRNYEYYGEDPLLSAILASEQVNGIQSQQVISTLKHYTLNANETNRHWLDALIDPVAHRESDLLAFQMAIERSQPGAIMSGYNKINGEYAGGSHHLLNEVLKGAWGYKGYVMSDWGATPEWQYALHGVDCH</sequence>
<evidence type="ECO:0000313" key="5">
    <source>
        <dbReference type="EMBL" id="SMF15827.1"/>
    </source>
</evidence>
<evidence type="ECO:0000256" key="1">
    <source>
        <dbReference type="ARBA" id="ARBA00005336"/>
    </source>
</evidence>